<keyword evidence="1" id="KW-1133">Transmembrane helix</keyword>
<proteinExistence type="predicted"/>
<evidence type="ECO:0000313" key="2">
    <source>
        <dbReference type="EMBL" id="MFC0239619.1"/>
    </source>
</evidence>
<dbReference type="RefSeq" id="WP_378384604.1">
    <property type="nucleotide sequence ID" value="NZ_JBHLWM010000001.1"/>
</dbReference>
<feature type="transmembrane region" description="Helical" evidence="1">
    <location>
        <begin position="33"/>
        <end position="56"/>
    </location>
</feature>
<sequence length="98" mass="9935">MFADRVKIAVVAALTALLGLTLALRTLVSPEALTPAVVTVLFTVAAIVSLSGIALLGRRNGAGWLDAAGLLVYVGVAVSILIDPDQLVRLALPSGGSE</sequence>
<feature type="transmembrane region" description="Helical" evidence="1">
    <location>
        <begin position="63"/>
        <end position="82"/>
    </location>
</feature>
<dbReference type="EMBL" id="JBHLWM010000001">
    <property type="protein sequence ID" value="MFC0239619.1"/>
    <property type="molecule type" value="Genomic_DNA"/>
</dbReference>
<evidence type="ECO:0000313" key="3">
    <source>
        <dbReference type="Proteomes" id="UP001589775"/>
    </source>
</evidence>
<evidence type="ECO:0000256" key="1">
    <source>
        <dbReference type="SAM" id="Phobius"/>
    </source>
</evidence>
<keyword evidence="1" id="KW-0812">Transmembrane</keyword>
<keyword evidence="1" id="KW-0472">Membrane</keyword>
<comment type="caution">
    <text evidence="2">The sequence shown here is derived from an EMBL/GenBank/DDBJ whole genome shotgun (WGS) entry which is preliminary data.</text>
</comment>
<organism evidence="2 3">
    <name type="scientific">Rhodopseudomonas telluris</name>
    <dbReference type="NCBI Taxonomy" id="644215"/>
    <lineage>
        <taxon>Bacteria</taxon>
        <taxon>Pseudomonadati</taxon>
        <taxon>Pseudomonadota</taxon>
        <taxon>Alphaproteobacteria</taxon>
        <taxon>Hyphomicrobiales</taxon>
        <taxon>Nitrobacteraceae</taxon>
        <taxon>Rhodopseudomonas</taxon>
    </lineage>
</organism>
<gene>
    <name evidence="2" type="ORF">ACFFJ6_04025</name>
</gene>
<protein>
    <submittedName>
        <fullName evidence="2">Uncharacterized protein</fullName>
    </submittedName>
</protein>
<reference evidence="2 3" key="1">
    <citation type="submission" date="2024-09" db="EMBL/GenBank/DDBJ databases">
        <authorList>
            <person name="Sun Q."/>
            <person name="Mori K."/>
        </authorList>
    </citation>
    <scope>NUCLEOTIDE SEQUENCE [LARGE SCALE GENOMIC DNA]</scope>
    <source>
        <strain evidence="2 3">KCTC 23279</strain>
    </source>
</reference>
<name>A0ABV6EN41_9BRAD</name>
<dbReference type="Proteomes" id="UP001589775">
    <property type="component" value="Unassembled WGS sequence"/>
</dbReference>
<accession>A0ABV6EN41</accession>
<keyword evidence="3" id="KW-1185">Reference proteome</keyword>